<keyword evidence="2" id="KW-0963">Cytoplasm</keyword>
<reference evidence="7 8" key="1">
    <citation type="submission" date="2024-02" db="EMBL/GenBank/DDBJ databases">
        <authorList>
            <person name="Chen Y."/>
            <person name="Shah S."/>
            <person name="Dougan E. K."/>
            <person name="Thang M."/>
            <person name="Chan C."/>
        </authorList>
    </citation>
    <scope>NUCLEOTIDE SEQUENCE [LARGE SCALE GENOMIC DNA]</scope>
</reference>
<feature type="region of interest" description="Disordered" evidence="6">
    <location>
        <begin position="60"/>
        <end position="83"/>
    </location>
</feature>
<dbReference type="Gene3D" id="3.80.10.10">
    <property type="entry name" value="Ribonuclease Inhibitor"/>
    <property type="match status" value="1"/>
</dbReference>
<proteinExistence type="predicted"/>
<evidence type="ECO:0000313" key="7">
    <source>
        <dbReference type="EMBL" id="CAK9109398.1"/>
    </source>
</evidence>
<dbReference type="Pfam" id="PF13516">
    <property type="entry name" value="LRR_6"/>
    <property type="match status" value="4"/>
</dbReference>
<evidence type="ECO:0000256" key="6">
    <source>
        <dbReference type="SAM" id="MobiDB-lite"/>
    </source>
</evidence>
<comment type="caution">
    <text evidence="7">The sequence shown here is derived from an EMBL/GenBank/DDBJ whole genome shotgun (WGS) entry which is preliminary data.</text>
</comment>
<dbReference type="InterPro" id="IPR032675">
    <property type="entry name" value="LRR_dom_sf"/>
</dbReference>
<protein>
    <submittedName>
        <fullName evidence="7">Leucine-rich repeat-containing protein 45</fullName>
    </submittedName>
</protein>
<evidence type="ECO:0000313" key="8">
    <source>
        <dbReference type="Proteomes" id="UP001642464"/>
    </source>
</evidence>
<evidence type="ECO:0000256" key="1">
    <source>
        <dbReference type="ARBA" id="ARBA00004300"/>
    </source>
</evidence>
<evidence type="ECO:0000256" key="3">
    <source>
        <dbReference type="ARBA" id="ARBA00023054"/>
    </source>
</evidence>
<dbReference type="InterPro" id="IPR001611">
    <property type="entry name" value="Leu-rich_rpt"/>
</dbReference>
<keyword evidence="3 5" id="KW-0175">Coiled coil</keyword>
<keyword evidence="8" id="KW-1185">Reference proteome</keyword>
<organism evidence="7 8">
    <name type="scientific">Durusdinium trenchii</name>
    <dbReference type="NCBI Taxonomy" id="1381693"/>
    <lineage>
        <taxon>Eukaryota</taxon>
        <taxon>Sar</taxon>
        <taxon>Alveolata</taxon>
        <taxon>Dinophyceae</taxon>
        <taxon>Suessiales</taxon>
        <taxon>Symbiodiniaceae</taxon>
        <taxon>Durusdinium</taxon>
    </lineage>
</organism>
<feature type="compositionally biased region" description="Basic and acidic residues" evidence="6">
    <location>
        <begin position="412"/>
        <end position="430"/>
    </location>
</feature>
<feature type="region of interest" description="Disordered" evidence="6">
    <location>
        <begin position="1"/>
        <end position="23"/>
    </location>
</feature>
<comment type="subcellular location">
    <subcellularLocation>
        <location evidence="1">Cytoplasm</location>
        <location evidence="1">Cytoskeleton</location>
        <location evidence="1">Microtubule organizing center</location>
        <location evidence="1">Centrosome</location>
    </subcellularLocation>
</comment>
<feature type="coiled-coil region" evidence="5">
    <location>
        <begin position="646"/>
        <end position="673"/>
    </location>
</feature>
<evidence type="ECO:0000256" key="2">
    <source>
        <dbReference type="ARBA" id="ARBA00022490"/>
    </source>
</evidence>
<dbReference type="PANTHER" id="PTHR23170:SF3">
    <property type="entry name" value="LEUCINE-RICH REPEAT-CONTAINING PROTEIN 45"/>
    <property type="match status" value="1"/>
</dbReference>
<dbReference type="EMBL" id="CAXAMM010043289">
    <property type="protein sequence ID" value="CAK9109398.1"/>
    <property type="molecule type" value="Genomic_DNA"/>
</dbReference>
<sequence>MSVDRRGWAEPHAQCLPAEEQEKEQEQELAVQLVVSRQRAERMEVDSKMNVAILKTQGPGCAWKSGKEKREEEEEDGEWSMERKEEGEEAVEEHELSFCDQYLGDQGCIELMRSVRTRAALVVLDLRGNSIGLEGCEAVAEALRLNRSIQVLSLEWNCIGSMDQGVRALASSLEINNCLRDLDLRNNEIGPDGGVSLARALESNIGLQKLDLRWNSLGVRGGRALAAALEQTNRTLQFLNVAGNNVNAVDAVTIDKAIRRNKSPSQDLEVGVEQLRSLAAKIRLSKADSADMTVEEVLKGAREEVQRAQLQEDQEDQAVFADRVVKLEVELGQVKETLSNRELELENTRNQLTALQAVNAALEQQVEKQRVKGEDFHSQLLSERSEANLARDRMTQLEAEIAELSQALTASKEAHESAREANARAAKHTESLKTQLEAALACAEELREERNRALDAEAQEKQAQQELRETNLRERLELENQIAQLRDNWQRRLADESAKTEREIAARAQDAKKHSAELLRARESHARELAAAREDQSEALVAQKIELDRRIEDEREQFALQTDKLTSERAEALEIARASHRAQMKDMLVKHEVETKRAVKRAVEKAVEHELASAVQVAVQKAAKEMEAEHKQALWDREKAVKHETEMKSQRAVARLEEQLVQAKSRVLELESMHKEELARLRSRMREAVTDLFDNHQ</sequence>
<dbReference type="SMART" id="SM00368">
    <property type="entry name" value="LRR_RI"/>
    <property type="match status" value="5"/>
</dbReference>
<accession>A0ABP0SAK8</accession>
<evidence type="ECO:0000256" key="4">
    <source>
        <dbReference type="ARBA" id="ARBA00023212"/>
    </source>
</evidence>
<dbReference type="SUPFAM" id="SSF52047">
    <property type="entry name" value="RNI-like"/>
    <property type="match status" value="1"/>
</dbReference>
<feature type="region of interest" description="Disordered" evidence="6">
    <location>
        <begin position="408"/>
        <end position="430"/>
    </location>
</feature>
<dbReference type="Proteomes" id="UP001642464">
    <property type="component" value="Unassembled WGS sequence"/>
</dbReference>
<name>A0ABP0SAK8_9DINO</name>
<dbReference type="InterPro" id="IPR052116">
    <property type="entry name" value="Centro_Cilium_Assembly"/>
</dbReference>
<feature type="coiled-coil region" evidence="5">
    <location>
        <begin position="515"/>
        <end position="557"/>
    </location>
</feature>
<gene>
    <name evidence="7" type="ORF">SCF082_LOCUS50838</name>
</gene>
<evidence type="ECO:0000256" key="5">
    <source>
        <dbReference type="SAM" id="Coils"/>
    </source>
</evidence>
<keyword evidence="4" id="KW-0206">Cytoskeleton</keyword>
<dbReference type="PANTHER" id="PTHR23170">
    <property type="entry name" value="NY-REN-58 ANTIGEN"/>
    <property type="match status" value="1"/>
</dbReference>